<reference evidence="1 2" key="1">
    <citation type="journal article" date="2024" name="Plant Biotechnol. J.">
        <title>Dendrobium thyrsiflorum genome and its molecular insights into genes involved in important horticultural traits.</title>
        <authorList>
            <person name="Chen B."/>
            <person name="Wang J.Y."/>
            <person name="Zheng P.J."/>
            <person name="Li K.L."/>
            <person name="Liang Y.M."/>
            <person name="Chen X.F."/>
            <person name="Zhang C."/>
            <person name="Zhao X."/>
            <person name="He X."/>
            <person name="Zhang G.Q."/>
            <person name="Liu Z.J."/>
            <person name="Xu Q."/>
        </authorList>
    </citation>
    <scope>NUCLEOTIDE SEQUENCE [LARGE SCALE GENOMIC DNA]</scope>
    <source>
        <strain evidence="1">GZMU011</strain>
    </source>
</reference>
<name>A0ABD0UPI4_DENTH</name>
<proteinExistence type="predicted"/>
<sequence length="117" mass="13458">MEAFGKRHIDKRVGSACGEDTFRLIMQRGESELVYQRRKLRGVGLEGTTRDAKENKKWKKTSLQSMSDVYPRAIHILPNKNIIKLFEPIKNNLLMSCTPSNVEVSDFVLVVRLYCDV</sequence>
<evidence type="ECO:0000313" key="1">
    <source>
        <dbReference type="EMBL" id="KAL0912207.1"/>
    </source>
</evidence>
<comment type="caution">
    <text evidence="1">The sequence shown here is derived from an EMBL/GenBank/DDBJ whole genome shotgun (WGS) entry which is preliminary data.</text>
</comment>
<organism evidence="1 2">
    <name type="scientific">Dendrobium thyrsiflorum</name>
    <name type="common">Pinecone-like raceme dendrobium</name>
    <name type="synonym">Orchid</name>
    <dbReference type="NCBI Taxonomy" id="117978"/>
    <lineage>
        <taxon>Eukaryota</taxon>
        <taxon>Viridiplantae</taxon>
        <taxon>Streptophyta</taxon>
        <taxon>Embryophyta</taxon>
        <taxon>Tracheophyta</taxon>
        <taxon>Spermatophyta</taxon>
        <taxon>Magnoliopsida</taxon>
        <taxon>Liliopsida</taxon>
        <taxon>Asparagales</taxon>
        <taxon>Orchidaceae</taxon>
        <taxon>Epidendroideae</taxon>
        <taxon>Malaxideae</taxon>
        <taxon>Dendrobiinae</taxon>
        <taxon>Dendrobium</taxon>
    </lineage>
</organism>
<accession>A0ABD0UPI4</accession>
<dbReference type="AlphaFoldDB" id="A0ABD0UPI4"/>
<protein>
    <submittedName>
        <fullName evidence="1">Uncharacterized protein</fullName>
    </submittedName>
</protein>
<evidence type="ECO:0000313" key="2">
    <source>
        <dbReference type="Proteomes" id="UP001552299"/>
    </source>
</evidence>
<gene>
    <name evidence="1" type="ORF">M5K25_018167</name>
</gene>
<dbReference type="EMBL" id="JANQDX010000014">
    <property type="protein sequence ID" value="KAL0912207.1"/>
    <property type="molecule type" value="Genomic_DNA"/>
</dbReference>
<dbReference type="Proteomes" id="UP001552299">
    <property type="component" value="Unassembled WGS sequence"/>
</dbReference>
<keyword evidence="2" id="KW-1185">Reference proteome</keyword>